<reference evidence="2" key="1">
    <citation type="submission" date="2020-11" db="EMBL/GenBank/DDBJ databases">
        <authorList>
            <consortium name="DOE Joint Genome Institute"/>
            <person name="Ahrendt S."/>
            <person name="Riley R."/>
            <person name="Andreopoulos W."/>
            <person name="LaButti K."/>
            <person name="Pangilinan J."/>
            <person name="Ruiz-duenas F.J."/>
            <person name="Barrasa J.M."/>
            <person name="Sanchez-Garcia M."/>
            <person name="Camarero S."/>
            <person name="Miyauchi S."/>
            <person name="Serrano A."/>
            <person name="Linde D."/>
            <person name="Babiker R."/>
            <person name="Drula E."/>
            <person name="Ayuso-Fernandez I."/>
            <person name="Pacheco R."/>
            <person name="Padilla G."/>
            <person name="Ferreira P."/>
            <person name="Barriuso J."/>
            <person name="Kellner H."/>
            <person name="Castanera R."/>
            <person name="Alfaro M."/>
            <person name="Ramirez L."/>
            <person name="Pisabarro A.G."/>
            <person name="Kuo A."/>
            <person name="Tritt A."/>
            <person name="Lipzen A."/>
            <person name="He G."/>
            <person name="Yan M."/>
            <person name="Ng V."/>
            <person name="Cullen D."/>
            <person name="Martin F."/>
            <person name="Rosso M.-N."/>
            <person name="Henrissat B."/>
            <person name="Hibbett D."/>
            <person name="Martinez A.T."/>
            <person name="Grigoriev I.V."/>
        </authorList>
    </citation>
    <scope>NUCLEOTIDE SEQUENCE</scope>
    <source>
        <strain evidence="2">AH 44721</strain>
    </source>
</reference>
<name>A0A9P5NKT8_GYMJU</name>
<keyword evidence="1" id="KW-0472">Membrane</keyword>
<protein>
    <submittedName>
        <fullName evidence="2">Uncharacterized protein</fullName>
    </submittedName>
</protein>
<keyword evidence="3" id="KW-1185">Reference proteome</keyword>
<evidence type="ECO:0000313" key="3">
    <source>
        <dbReference type="Proteomes" id="UP000724874"/>
    </source>
</evidence>
<keyword evidence="1" id="KW-1133">Transmembrane helix</keyword>
<feature type="transmembrane region" description="Helical" evidence="1">
    <location>
        <begin position="6"/>
        <end position="23"/>
    </location>
</feature>
<comment type="caution">
    <text evidence="2">The sequence shown here is derived from an EMBL/GenBank/DDBJ whole genome shotgun (WGS) entry which is preliminary data.</text>
</comment>
<proteinExistence type="predicted"/>
<keyword evidence="1" id="KW-0812">Transmembrane</keyword>
<accession>A0A9P5NKT8</accession>
<gene>
    <name evidence="2" type="ORF">CPB84DRAFT_1778757</name>
</gene>
<dbReference type="EMBL" id="JADNYJ010000046">
    <property type="protein sequence ID" value="KAF8900724.1"/>
    <property type="molecule type" value="Genomic_DNA"/>
</dbReference>
<dbReference type="Proteomes" id="UP000724874">
    <property type="component" value="Unassembled WGS sequence"/>
</dbReference>
<evidence type="ECO:0000256" key="1">
    <source>
        <dbReference type="SAM" id="Phobius"/>
    </source>
</evidence>
<evidence type="ECO:0000313" key="2">
    <source>
        <dbReference type="EMBL" id="KAF8900724.1"/>
    </source>
</evidence>
<sequence length="83" mass="9922">MAITGYPTLTISLYILVLTILASENNLYSRAVKRYLGSTSQIYLYLRQSDSPLMLRRRRRDLRRRRIRIRFPPYKHHNLEVGV</sequence>
<dbReference type="AlphaFoldDB" id="A0A9P5NKT8"/>
<organism evidence="2 3">
    <name type="scientific">Gymnopilus junonius</name>
    <name type="common">Spectacular rustgill mushroom</name>
    <name type="synonym">Gymnopilus spectabilis subsp. junonius</name>
    <dbReference type="NCBI Taxonomy" id="109634"/>
    <lineage>
        <taxon>Eukaryota</taxon>
        <taxon>Fungi</taxon>
        <taxon>Dikarya</taxon>
        <taxon>Basidiomycota</taxon>
        <taxon>Agaricomycotina</taxon>
        <taxon>Agaricomycetes</taxon>
        <taxon>Agaricomycetidae</taxon>
        <taxon>Agaricales</taxon>
        <taxon>Agaricineae</taxon>
        <taxon>Hymenogastraceae</taxon>
        <taxon>Gymnopilus</taxon>
    </lineage>
</organism>